<keyword evidence="1" id="KW-0812">Transmembrane</keyword>
<evidence type="ECO:0000256" key="2">
    <source>
        <dbReference type="SAM" id="SignalP"/>
    </source>
</evidence>
<keyword evidence="2" id="KW-0732">Signal</keyword>
<reference evidence="3 4" key="1">
    <citation type="submission" date="2024-10" db="EMBL/GenBank/DDBJ databases">
        <authorList>
            <person name="Kim D."/>
        </authorList>
    </citation>
    <scope>NUCLEOTIDE SEQUENCE [LARGE SCALE GENOMIC DNA]</scope>
    <source>
        <strain evidence="3">Taebaek</strain>
    </source>
</reference>
<feature type="transmembrane region" description="Helical" evidence="1">
    <location>
        <begin position="166"/>
        <end position="189"/>
    </location>
</feature>
<sequence>MPWGDWATTFPRQIIASITLVLLFSICMVNSEPISSSSARGSGPMGRRLNCLSCVRVEGDTTTLDQFRVRHGLQQPNCDMETVQCDVHQDTCVSITMQVSQRQFWIGSGCDQRVNYDFPSGGREGCVEMPSVYRNFFPGFMEERRTLQRVCLCSANLCNSARPTAAFLRFLPVLLFATLSLLIPLFFFGTVEETIERHR</sequence>
<dbReference type="Proteomes" id="UP001620645">
    <property type="component" value="Unassembled WGS sequence"/>
</dbReference>
<evidence type="ECO:0000256" key="1">
    <source>
        <dbReference type="SAM" id="Phobius"/>
    </source>
</evidence>
<dbReference type="EMBL" id="JBICCN010000056">
    <property type="protein sequence ID" value="KAL3096970.1"/>
    <property type="molecule type" value="Genomic_DNA"/>
</dbReference>
<proteinExistence type="predicted"/>
<dbReference type="AlphaFoldDB" id="A0ABD2K2I9"/>
<protein>
    <submittedName>
        <fullName evidence="3">Uncharacterized protein</fullName>
    </submittedName>
</protein>
<evidence type="ECO:0000313" key="4">
    <source>
        <dbReference type="Proteomes" id="UP001620645"/>
    </source>
</evidence>
<organism evidence="3 4">
    <name type="scientific">Heterodera schachtii</name>
    <name type="common">Sugarbeet cyst nematode worm</name>
    <name type="synonym">Tylenchus schachtii</name>
    <dbReference type="NCBI Taxonomy" id="97005"/>
    <lineage>
        <taxon>Eukaryota</taxon>
        <taxon>Metazoa</taxon>
        <taxon>Ecdysozoa</taxon>
        <taxon>Nematoda</taxon>
        <taxon>Chromadorea</taxon>
        <taxon>Rhabditida</taxon>
        <taxon>Tylenchina</taxon>
        <taxon>Tylenchomorpha</taxon>
        <taxon>Tylenchoidea</taxon>
        <taxon>Heteroderidae</taxon>
        <taxon>Heteroderinae</taxon>
        <taxon>Heterodera</taxon>
    </lineage>
</organism>
<keyword evidence="1" id="KW-0472">Membrane</keyword>
<keyword evidence="1" id="KW-1133">Transmembrane helix</keyword>
<name>A0ABD2K2I9_HETSC</name>
<feature type="signal peptide" evidence="2">
    <location>
        <begin position="1"/>
        <end position="31"/>
    </location>
</feature>
<keyword evidence="4" id="KW-1185">Reference proteome</keyword>
<gene>
    <name evidence="3" type="ORF">niasHS_002686</name>
</gene>
<accession>A0ABD2K2I9</accession>
<feature type="chain" id="PRO_5044838936" evidence="2">
    <location>
        <begin position="32"/>
        <end position="199"/>
    </location>
</feature>
<comment type="caution">
    <text evidence="3">The sequence shown here is derived from an EMBL/GenBank/DDBJ whole genome shotgun (WGS) entry which is preliminary data.</text>
</comment>
<evidence type="ECO:0000313" key="3">
    <source>
        <dbReference type="EMBL" id="KAL3096970.1"/>
    </source>
</evidence>